<organism evidence="1 2">
    <name type="scientific">Mesorhizobium newzealandense</name>
    <dbReference type="NCBI Taxonomy" id="1300302"/>
    <lineage>
        <taxon>Bacteria</taxon>
        <taxon>Pseudomonadati</taxon>
        <taxon>Pseudomonadota</taxon>
        <taxon>Alphaproteobacteria</taxon>
        <taxon>Hyphomicrobiales</taxon>
        <taxon>Phyllobacteriaceae</taxon>
        <taxon>Mesorhizobium</taxon>
    </lineage>
</organism>
<dbReference type="Proteomes" id="UP001597405">
    <property type="component" value="Unassembled WGS sequence"/>
</dbReference>
<dbReference type="EMBL" id="JBHUGZ010000006">
    <property type="protein sequence ID" value="MFD1982646.1"/>
    <property type="molecule type" value="Genomic_DNA"/>
</dbReference>
<proteinExistence type="predicted"/>
<comment type="caution">
    <text evidence="1">The sequence shown here is derived from an EMBL/GenBank/DDBJ whole genome shotgun (WGS) entry which is preliminary data.</text>
</comment>
<evidence type="ECO:0000313" key="1">
    <source>
        <dbReference type="EMBL" id="MFD1982646.1"/>
    </source>
</evidence>
<evidence type="ECO:0000313" key="2">
    <source>
        <dbReference type="Proteomes" id="UP001597405"/>
    </source>
</evidence>
<name>A0ABW4U940_9HYPH</name>
<accession>A0ABW4U940</accession>
<keyword evidence="2" id="KW-1185">Reference proteome</keyword>
<gene>
    <name evidence="1" type="ORF">ACFSOZ_08150</name>
</gene>
<protein>
    <submittedName>
        <fullName evidence="1">Uncharacterized protein</fullName>
    </submittedName>
</protein>
<dbReference type="RefSeq" id="WP_379095770.1">
    <property type="nucleotide sequence ID" value="NZ_JBHUGZ010000006.1"/>
</dbReference>
<reference evidence="2" key="1">
    <citation type="journal article" date="2019" name="Int. J. Syst. Evol. Microbiol.">
        <title>The Global Catalogue of Microorganisms (GCM) 10K type strain sequencing project: providing services to taxonomists for standard genome sequencing and annotation.</title>
        <authorList>
            <consortium name="The Broad Institute Genomics Platform"/>
            <consortium name="The Broad Institute Genome Sequencing Center for Infectious Disease"/>
            <person name="Wu L."/>
            <person name="Ma J."/>
        </authorList>
    </citation>
    <scope>NUCLEOTIDE SEQUENCE [LARGE SCALE GENOMIC DNA]</scope>
    <source>
        <strain evidence="2">CGMCC 1.16225</strain>
    </source>
</reference>
<sequence>MTYLAICLLLAAAALRTRLARCSLAYVLLKTSNALHDAGARVLDNLEREFGK</sequence>